<dbReference type="FunFam" id="3.90.960.10:FF:000005">
    <property type="entry name" value="Putative prolyl-tRNA synthetase"/>
    <property type="match status" value="1"/>
</dbReference>
<dbReference type="Pfam" id="PF04073">
    <property type="entry name" value="tRNA_edit"/>
    <property type="match status" value="1"/>
</dbReference>
<dbReference type="PANTHER" id="PTHR31423:SF3">
    <property type="entry name" value="PROLYL-TRNA SYNTHETASE ASSOCIATED DOMAIN-CONTAINING PROTEIN 1-RELATED"/>
    <property type="match status" value="1"/>
</dbReference>
<accession>A0A136WFK0</accession>
<dbReference type="InterPro" id="IPR007214">
    <property type="entry name" value="YbaK/aa-tRNA-synth-assoc-dom"/>
</dbReference>
<evidence type="ECO:0000259" key="2">
    <source>
        <dbReference type="Pfam" id="PF04073"/>
    </source>
</evidence>
<dbReference type="CDD" id="cd04335">
    <property type="entry name" value="PrdX_deacylase"/>
    <property type="match status" value="1"/>
</dbReference>
<dbReference type="PANTHER" id="PTHR31423">
    <property type="entry name" value="YBAK DOMAIN-CONTAINING PROTEIN"/>
    <property type="match status" value="1"/>
</dbReference>
<evidence type="ECO:0000313" key="4">
    <source>
        <dbReference type="Proteomes" id="UP000070539"/>
    </source>
</evidence>
<dbReference type="SUPFAM" id="SSF55826">
    <property type="entry name" value="YbaK/ProRS associated domain"/>
    <property type="match status" value="1"/>
</dbReference>
<comment type="similarity">
    <text evidence="1">Belongs to the PRORSD1 family.</text>
</comment>
<dbReference type="InterPro" id="IPR036754">
    <property type="entry name" value="YbaK/aa-tRNA-synt-asso_dom_sf"/>
</dbReference>
<name>A0A136WFK0_9FIRM</name>
<keyword evidence="4" id="KW-1185">Reference proteome</keyword>
<organism evidence="3 4">
    <name type="scientific">Anaerotignum neopropionicum</name>
    <dbReference type="NCBI Taxonomy" id="36847"/>
    <lineage>
        <taxon>Bacteria</taxon>
        <taxon>Bacillati</taxon>
        <taxon>Bacillota</taxon>
        <taxon>Clostridia</taxon>
        <taxon>Lachnospirales</taxon>
        <taxon>Anaerotignaceae</taxon>
        <taxon>Anaerotignum</taxon>
    </lineage>
</organism>
<dbReference type="GO" id="GO:0002161">
    <property type="term" value="F:aminoacyl-tRNA deacylase activity"/>
    <property type="evidence" value="ECO:0007669"/>
    <property type="project" value="InterPro"/>
</dbReference>
<protein>
    <submittedName>
        <fullName evidence="3">Prolyl-tRNA editing protein ProX</fullName>
    </submittedName>
</protein>
<dbReference type="PATRIC" id="fig|36847.3.peg.1329"/>
<evidence type="ECO:0000256" key="1">
    <source>
        <dbReference type="ARBA" id="ARBA00010201"/>
    </source>
</evidence>
<dbReference type="Gene3D" id="3.90.960.10">
    <property type="entry name" value="YbaK/aminoacyl-tRNA synthetase-associated domain"/>
    <property type="match status" value="1"/>
</dbReference>
<sequence length="164" mass="18661">MIGKEEIRKLLDAKRISYEWIDHEAAYTIEDMVRMGLDKDMDVAKNLFLRDAKGEKHFLVVVRADKKVDLKAFGTSFGLARLSFASEERLKKHLGLKKGAVTPLGILNDTEKKVTVYFDKDFLGMDRIGVHPNDNTASVYLSVKDLFDIIKDHGNELEVVEIPH</sequence>
<dbReference type="STRING" id="36847.CLNEO_11440"/>
<dbReference type="Proteomes" id="UP000070539">
    <property type="component" value="Unassembled WGS sequence"/>
</dbReference>
<gene>
    <name evidence="3" type="primary">proX</name>
    <name evidence="3" type="ORF">CLNEO_11440</name>
</gene>
<dbReference type="InterPro" id="IPR040285">
    <property type="entry name" value="ProX/PRXD1"/>
</dbReference>
<dbReference type="OrthoDB" id="9798587at2"/>
<proteinExistence type="inferred from homology"/>
<dbReference type="EMBL" id="LRVM01000003">
    <property type="protein sequence ID" value="KXL53173.1"/>
    <property type="molecule type" value="Genomic_DNA"/>
</dbReference>
<dbReference type="RefSeq" id="WP_066085859.1">
    <property type="nucleotide sequence ID" value="NZ_LRVM01000003.1"/>
</dbReference>
<evidence type="ECO:0000313" key="3">
    <source>
        <dbReference type="EMBL" id="KXL53173.1"/>
    </source>
</evidence>
<feature type="domain" description="YbaK/aminoacyl-tRNA synthetase-associated" evidence="2">
    <location>
        <begin position="23"/>
        <end position="148"/>
    </location>
</feature>
<comment type="caution">
    <text evidence="3">The sequence shown here is derived from an EMBL/GenBank/DDBJ whole genome shotgun (WGS) entry which is preliminary data.</text>
</comment>
<reference evidence="3 4" key="1">
    <citation type="submission" date="2016-01" db="EMBL/GenBank/DDBJ databases">
        <title>Genome sequence of Clostridium neopropionicum X4, DSM-3847.</title>
        <authorList>
            <person name="Poehlein A."/>
            <person name="Beck M.H."/>
            <person name="Bengelsdorf F.R."/>
            <person name="Daniel R."/>
            <person name="Duerre P."/>
        </authorList>
    </citation>
    <scope>NUCLEOTIDE SEQUENCE [LARGE SCALE GENOMIC DNA]</scope>
    <source>
        <strain evidence="3 4">DSM-3847</strain>
    </source>
</reference>
<dbReference type="AlphaFoldDB" id="A0A136WFK0"/>